<comment type="similarity">
    <text evidence="1">Belongs to the ABC transporter superfamily.</text>
</comment>
<accession>A0ABT2ES41</accession>
<dbReference type="RefSeq" id="WP_259096466.1">
    <property type="nucleotide sequence ID" value="NZ_CP130454.1"/>
</dbReference>
<dbReference type="PANTHER" id="PTHR46743:SF2">
    <property type="entry name" value="TEICHOIC ACIDS EXPORT ATP-BINDING PROTEIN TAGH"/>
    <property type="match status" value="1"/>
</dbReference>
<keyword evidence="2" id="KW-0813">Transport</keyword>
<dbReference type="Proteomes" id="UP001204798">
    <property type="component" value="Unassembled WGS sequence"/>
</dbReference>
<evidence type="ECO:0000256" key="4">
    <source>
        <dbReference type="ARBA" id="ARBA00022840"/>
    </source>
</evidence>
<sequence length="246" mass="27130">MAQFGQVAIRLRNVWKVFRSYRAVPRTLKEALLSFGRWKPVEVTALRGVDLEVRFGELVGIIGRNGSGKTTLLATIAGIYQPTEGTVETFGRVVALLGVTGGFHPELTAEENLLFVGTVLGIPLAEMVRRLPSIFEFAELVGYEQAPMRTYSLGMTVRLGFALGMHVDADIFLVDEQLQSTDAAFQQKALSALQQLQSQVKAVVLVTHELDWVRQIATRAIWLDKGQIRADGAPEEVVSAYLQSSR</sequence>
<keyword evidence="3" id="KW-0547">Nucleotide-binding</keyword>
<comment type="caution">
    <text evidence="6">The sequence shown here is derived from an EMBL/GenBank/DDBJ whole genome shotgun (WGS) entry which is preliminary data.</text>
</comment>
<feature type="domain" description="ABC transporter" evidence="5">
    <location>
        <begin position="9"/>
        <end position="246"/>
    </location>
</feature>
<evidence type="ECO:0000256" key="3">
    <source>
        <dbReference type="ARBA" id="ARBA00022741"/>
    </source>
</evidence>
<reference evidence="6 7" key="1">
    <citation type="submission" date="2022-08" db="EMBL/GenBank/DDBJ databases">
        <title>Bacterial and archaeal communities from various locations to study Microbial Dark Matter (Phase II).</title>
        <authorList>
            <person name="Stepanauskas R."/>
        </authorList>
    </citation>
    <scope>NUCLEOTIDE SEQUENCE [LARGE SCALE GENOMIC DNA]</scope>
    <source>
        <strain evidence="6 7">PD1</strain>
    </source>
</reference>
<evidence type="ECO:0000256" key="1">
    <source>
        <dbReference type="ARBA" id="ARBA00005417"/>
    </source>
</evidence>
<dbReference type="SMART" id="SM00382">
    <property type="entry name" value="AAA"/>
    <property type="match status" value="1"/>
</dbReference>
<dbReference type="PROSITE" id="PS50893">
    <property type="entry name" value="ABC_TRANSPORTER_2"/>
    <property type="match status" value="1"/>
</dbReference>
<protein>
    <submittedName>
        <fullName evidence="6">ABC-type polysaccharide/polyol phosphate transport system ATPase subunit</fullName>
    </submittedName>
</protein>
<name>A0ABT2ES41_9BACT</name>
<dbReference type="InterPro" id="IPR003593">
    <property type="entry name" value="AAA+_ATPase"/>
</dbReference>
<dbReference type="InterPro" id="IPR050683">
    <property type="entry name" value="Bact_Polysacc_Export_ATP-bd"/>
</dbReference>
<dbReference type="InterPro" id="IPR003439">
    <property type="entry name" value="ABC_transporter-like_ATP-bd"/>
</dbReference>
<dbReference type="Pfam" id="PF00005">
    <property type="entry name" value="ABC_tran"/>
    <property type="match status" value="1"/>
</dbReference>
<dbReference type="InterPro" id="IPR015860">
    <property type="entry name" value="ABC_transpr_TagH-like"/>
</dbReference>
<gene>
    <name evidence="6" type="ORF">M2350_002133</name>
</gene>
<dbReference type="SUPFAM" id="SSF52540">
    <property type="entry name" value="P-loop containing nucleoside triphosphate hydrolases"/>
    <property type="match status" value="1"/>
</dbReference>
<dbReference type="EMBL" id="JANUCP010000003">
    <property type="protein sequence ID" value="MCS3919720.1"/>
    <property type="molecule type" value="Genomic_DNA"/>
</dbReference>
<keyword evidence="7" id="KW-1185">Reference proteome</keyword>
<keyword evidence="4" id="KW-0067">ATP-binding</keyword>
<evidence type="ECO:0000313" key="6">
    <source>
        <dbReference type="EMBL" id="MCS3919720.1"/>
    </source>
</evidence>
<dbReference type="CDD" id="cd03220">
    <property type="entry name" value="ABC_KpsT_Wzt"/>
    <property type="match status" value="1"/>
</dbReference>
<dbReference type="InterPro" id="IPR027417">
    <property type="entry name" value="P-loop_NTPase"/>
</dbReference>
<organism evidence="6 7">
    <name type="scientific">Candidatus Fervidibacter sacchari</name>
    <dbReference type="NCBI Taxonomy" id="1448929"/>
    <lineage>
        <taxon>Bacteria</taxon>
        <taxon>Candidatus Fervidibacterota</taxon>
        <taxon>Candidatus Fervidibacter</taxon>
    </lineage>
</organism>
<evidence type="ECO:0000259" key="5">
    <source>
        <dbReference type="PROSITE" id="PS50893"/>
    </source>
</evidence>
<dbReference type="PANTHER" id="PTHR46743">
    <property type="entry name" value="TEICHOIC ACIDS EXPORT ATP-BINDING PROTEIN TAGH"/>
    <property type="match status" value="1"/>
</dbReference>
<evidence type="ECO:0000256" key="2">
    <source>
        <dbReference type="ARBA" id="ARBA00022448"/>
    </source>
</evidence>
<proteinExistence type="inferred from homology"/>
<evidence type="ECO:0000313" key="7">
    <source>
        <dbReference type="Proteomes" id="UP001204798"/>
    </source>
</evidence>
<dbReference type="Gene3D" id="3.40.50.300">
    <property type="entry name" value="P-loop containing nucleotide triphosphate hydrolases"/>
    <property type="match status" value="1"/>
</dbReference>